<feature type="transmembrane region" description="Helical" evidence="7">
    <location>
        <begin position="294"/>
        <end position="316"/>
    </location>
</feature>
<gene>
    <name evidence="9" type="ORF">ACJDT4_03795</name>
</gene>
<dbReference type="InterPro" id="IPR036259">
    <property type="entry name" value="MFS_trans_sf"/>
</dbReference>
<feature type="domain" description="Major facilitator superfamily (MFS) profile" evidence="8">
    <location>
        <begin position="7"/>
        <end position="385"/>
    </location>
</feature>
<evidence type="ECO:0000256" key="4">
    <source>
        <dbReference type="ARBA" id="ARBA00022692"/>
    </source>
</evidence>
<evidence type="ECO:0000256" key="3">
    <source>
        <dbReference type="ARBA" id="ARBA00022448"/>
    </source>
</evidence>
<comment type="subcellular location">
    <subcellularLocation>
        <location evidence="1">Cell membrane</location>
        <topology evidence="1">Multi-pass membrane protein</topology>
    </subcellularLocation>
</comment>
<proteinExistence type="inferred from homology"/>
<keyword evidence="10" id="KW-1185">Reference proteome</keyword>
<sequence length="386" mass="42836">MNKNLKNMIIIFIGFFFLSLFSNTLSPFITTIKATYKVSNDLIAILPSVVYCASFIMSILGAKLMLSLGLRKSLRLGFTFAILASLTILFSKSFYVLLIGYFLSGLAVGMGSLILNTYISMLPKEYQKFSLANACFGLGGILILPIDRFILRNGINFSYTYIIHIVTIVLFLFLTFKLDRIPVKKDEGEEENVGTFSILKNPMVLLLSIAIFFYVGAEISTTNWTGNFLEKYYGLSKTEVPNILSGFWILFTLGRAVGDKFLDKVGQLKFLSISPLISIIGIFVILSGKTELQAIIGVAIIGITISLIYPAIQGYIIQHVSKKDVPSASSIIAIFNNLGATFLTYIIGFAGGMKITYVFIIQIIFYAYIILVSVKYLMFSPKDIKA</sequence>
<feature type="transmembrane region" description="Helical" evidence="7">
    <location>
        <begin position="74"/>
        <end position="91"/>
    </location>
</feature>
<evidence type="ECO:0000313" key="10">
    <source>
        <dbReference type="Proteomes" id="UP001623592"/>
    </source>
</evidence>
<evidence type="ECO:0000259" key="8">
    <source>
        <dbReference type="PROSITE" id="PS50850"/>
    </source>
</evidence>
<dbReference type="EMBL" id="JBJIAA010000002">
    <property type="protein sequence ID" value="MFL0249534.1"/>
    <property type="molecule type" value="Genomic_DNA"/>
</dbReference>
<keyword evidence="6 7" id="KW-0472">Membrane</keyword>
<keyword evidence="4 7" id="KW-0812">Transmembrane</keyword>
<feature type="transmembrane region" description="Helical" evidence="7">
    <location>
        <begin position="43"/>
        <end position="62"/>
    </location>
</feature>
<comment type="similarity">
    <text evidence="2">Belongs to the major facilitator superfamily.</text>
</comment>
<name>A0ABW8TAI1_9CLOT</name>
<dbReference type="InterPro" id="IPR011701">
    <property type="entry name" value="MFS"/>
</dbReference>
<feature type="transmembrane region" description="Helical" evidence="7">
    <location>
        <begin position="355"/>
        <end position="378"/>
    </location>
</feature>
<dbReference type="InterPro" id="IPR020846">
    <property type="entry name" value="MFS_dom"/>
</dbReference>
<reference evidence="9 10" key="1">
    <citation type="submission" date="2024-11" db="EMBL/GenBank/DDBJ databases">
        <authorList>
            <person name="Heng Y.C."/>
            <person name="Lim A.C.H."/>
            <person name="Lee J.K.Y."/>
            <person name="Kittelmann S."/>
        </authorList>
    </citation>
    <scope>NUCLEOTIDE SEQUENCE [LARGE SCALE GENOMIC DNA]</scope>
    <source>
        <strain evidence="9 10">WILCCON 0114</strain>
    </source>
</reference>
<feature type="transmembrane region" description="Helical" evidence="7">
    <location>
        <begin position="203"/>
        <end position="220"/>
    </location>
</feature>
<accession>A0ABW8TAI1</accession>
<protein>
    <submittedName>
        <fullName evidence="9">MFS transporter</fullName>
    </submittedName>
</protein>
<dbReference type="PANTHER" id="PTHR23514:SF3">
    <property type="entry name" value="BYPASS OF STOP CODON PROTEIN 6"/>
    <property type="match status" value="1"/>
</dbReference>
<evidence type="ECO:0000256" key="7">
    <source>
        <dbReference type="SAM" id="Phobius"/>
    </source>
</evidence>
<evidence type="ECO:0000256" key="6">
    <source>
        <dbReference type="ARBA" id="ARBA00023136"/>
    </source>
</evidence>
<feature type="transmembrane region" description="Helical" evidence="7">
    <location>
        <begin position="157"/>
        <end position="176"/>
    </location>
</feature>
<keyword evidence="3" id="KW-0813">Transport</keyword>
<feature type="transmembrane region" description="Helical" evidence="7">
    <location>
        <begin position="328"/>
        <end position="349"/>
    </location>
</feature>
<feature type="transmembrane region" description="Helical" evidence="7">
    <location>
        <begin position="270"/>
        <end position="288"/>
    </location>
</feature>
<dbReference type="RefSeq" id="WP_406786199.1">
    <property type="nucleotide sequence ID" value="NZ_JBJIAA010000002.1"/>
</dbReference>
<evidence type="ECO:0000313" key="9">
    <source>
        <dbReference type="EMBL" id="MFL0249534.1"/>
    </source>
</evidence>
<feature type="transmembrane region" description="Helical" evidence="7">
    <location>
        <begin position="97"/>
        <end position="119"/>
    </location>
</feature>
<organism evidence="9 10">
    <name type="scientific">Clostridium neuense</name>
    <dbReference type="NCBI Taxonomy" id="1728934"/>
    <lineage>
        <taxon>Bacteria</taxon>
        <taxon>Bacillati</taxon>
        <taxon>Bacillota</taxon>
        <taxon>Clostridia</taxon>
        <taxon>Eubacteriales</taxon>
        <taxon>Clostridiaceae</taxon>
        <taxon>Clostridium</taxon>
    </lineage>
</organism>
<evidence type="ECO:0000256" key="1">
    <source>
        <dbReference type="ARBA" id="ARBA00004651"/>
    </source>
</evidence>
<dbReference type="PANTHER" id="PTHR23514">
    <property type="entry name" value="BYPASS OF STOP CODON PROTEIN 6"/>
    <property type="match status" value="1"/>
</dbReference>
<comment type="caution">
    <text evidence="9">The sequence shown here is derived from an EMBL/GenBank/DDBJ whole genome shotgun (WGS) entry which is preliminary data.</text>
</comment>
<dbReference type="Gene3D" id="1.20.1250.20">
    <property type="entry name" value="MFS general substrate transporter like domains"/>
    <property type="match status" value="2"/>
</dbReference>
<dbReference type="InterPro" id="IPR051788">
    <property type="entry name" value="MFS_Transporter"/>
</dbReference>
<dbReference type="SUPFAM" id="SSF103473">
    <property type="entry name" value="MFS general substrate transporter"/>
    <property type="match status" value="1"/>
</dbReference>
<dbReference type="PROSITE" id="PS50850">
    <property type="entry name" value="MFS"/>
    <property type="match status" value="1"/>
</dbReference>
<evidence type="ECO:0000256" key="2">
    <source>
        <dbReference type="ARBA" id="ARBA00008335"/>
    </source>
</evidence>
<dbReference type="Pfam" id="PF07690">
    <property type="entry name" value="MFS_1"/>
    <property type="match status" value="1"/>
</dbReference>
<evidence type="ECO:0000256" key="5">
    <source>
        <dbReference type="ARBA" id="ARBA00022989"/>
    </source>
</evidence>
<dbReference type="Proteomes" id="UP001623592">
    <property type="component" value="Unassembled WGS sequence"/>
</dbReference>
<keyword evidence="5 7" id="KW-1133">Transmembrane helix</keyword>
<feature type="transmembrane region" description="Helical" evidence="7">
    <location>
        <begin position="131"/>
        <end position="151"/>
    </location>
</feature>